<dbReference type="Pfam" id="PF20512">
    <property type="entry name" value="PMI_typeI_hel"/>
    <property type="match status" value="1"/>
</dbReference>
<sequence>MSALIKLDASYQDYAWGKNAASSFVAKMKGLTEDQSGKMYAELWVGTHPSCPSKVANGSAQLLEDFLKDPENKKRYFSAAHQSTSFRDTVPYLLKILSIRTALSIQAHPCKKLAEELHAAQPDKYKDPNHKPELICALTPFEALCCFRPLKEIIAYLKRIPQLAALVAADTVLGSYMMAPQSALPAADSDAERQSLKSLMTNLYAAPEDTVTKELRLHLRHIEEKGAQCAEDTLFVRVYKQYPDDVGCWMVYFLNYVQMVPGEALFLSDSEPHAYISGDGVEIMACSDNVVRAGLTPKWKDVPTLVSMLKYSTTGLASARFEKNCSEDAAQWQVQCYQPPAQFPDFCLYRMQYDHTSGSGTTSVTLPTIGLGFCLEGSARVNGTVVCAGDCFAVPYGKVTCQAEEKKALVFVASTNDLSGTCPNSPSKE</sequence>
<dbReference type="Pfam" id="PF20511">
    <property type="entry name" value="PMI_typeI_cat"/>
    <property type="match status" value="1"/>
</dbReference>
<accession>A7UFJ7</accession>
<dbReference type="UniPathway" id="UPA00126">
    <property type="reaction ID" value="UER00423"/>
</dbReference>
<dbReference type="EC" id="5.3.1.8" evidence="4"/>
<dbReference type="PRINTS" id="PR00714">
    <property type="entry name" value="MAN6PISMRASE"/>
</dbReference>
<evidence type="ECO:0000259" key="10">
    <source>
        <dbReference type="Pfam" id="PF20511"/>
    </source>
</evidence>
<dbReference type="InterPro" id="IPR014710">
    <property type="entry name" value="RmlC-like_jellyroll"/>
</dbReference>
<evidence type="ECO:0000256" key="1">
    <source>
        <dbReference type="ARBA" id="ARBA00000757"/>
    </source>
</evidence>
<feature type="binding site" evidence="9">
    <location>
        <position position="108"/>
    </location>
    <ligand>
        <name>Zn(2+)</name>
        <dbReference type="ChEBI" id="CHEBI:29105"/>
    </ligand>
</feature>
<dbReference type="PROSITE" id="PS00965">
    <property type="entry name" value="PMI_I_1"/>
    <property type="match status" value="1"/>
</dbReference>
<dbReference type="PIRSF" id="PIRSF001480">
    <property type="entry name" value="Mannose-6-phosphate_isomerase"/>
    <property type="match status" value="1"/>
</dbReference>
<name>A7UFJ7_LEIBR</name>
<dbReference type="InterPro" id="IPR046457">
    <property type="entry name" value="PMI_typeI_cat"/>
</dbReference>
<dbReference type="Gene3D" id="2.60.120.10">
    <property type="entry name" value="Jelly Rolls"/>
    <property type="match status" value="2"/>
</dbReference>
<dbReference type="InterPro" id="IPR018050">
    <property type="entry name" value="Pmannose_isomerase-type1_CS"/>
</dbReference>
<evidence type="ECO:0000313" key="12">
    <source>
        <dbReference type="EMBL" id="ABU25180.1"/>
    </source>
</evidence>
<dbReference type="PANTHER" id="PTHR10309:SF0">
    <property type="entry name" value="MANNOSE-6-PHOSPHATE ISOMERASE"/>
    <property type="match status" value="1"/>
</dbReference>
<dbReference type="EMBL" id="EU053119">
    <property type="protein sequence ID" value="ABU25180.1"/>
    <property type="molecule type" value="Genomic_DNA"/>
</dbReference>
<dbReference type="PROSITE" id="PS00966">
    <property type="entry name" value="PMI_I_2"/>
    <property type="match status" value="1"/>
</dbReference>
<dbReference type="PANTHER" id="PTHR10309">
    <property type="entry name" value="MANNOSE-6-PHOSPHATE ISOMERASE"/>
    <property type="match status" value="1"/>
</dbReference>
<dbReference type="GO" id="GO:0008270">
    <property type="term" value="F:zinc ion binding"/>
    <property type="evidence" value="ECO:0007669"/>
    <property type="project" value="InterPro"/>
</dbReference>
<dbReference type="VEuPathDB" id="TriTrypDB:LbrM.32.1750"/>
<comment type="cofactor">
    <cofactor evidence="9">
        <name>Zn(2+)</name>
        <dbReference type="ChEBI" id="CHEBI:29105"/>
    </cofactor>
    <text evidence="9">Binds 1 zinc ion per subunit.</text>
</comment>
<dbReference type="InterPro" id="IPR046458">
    <property type="entry name" value="PMI_typeI_hel"/>
</dbReference>
<dbReference type="CDD" id="cd07011">
    <property type="entry name" value="cupin_PMI_type_I_N"/>
    <property type="match status" value="1"/>
</dbReference>
<dbReference type="Gene3D" id="1.10.441.10">
    <property type="entry name" value="Phosphomannose Isomerase, domain 2"/>
    <property type="match status" value="1"/>
</dbReference>
<evidence type="ECO:0000256" key="7">
    <source>
        <dbReference type="ARBA" id="ARBA00023235"/>
    </source>
</evidence>
<evidence type="ECO:0000256" key="2">
    <source>
        <dbReference type="ARBA" id="ARBA00004666"/>
    </source>
</evidence>
<comment type="similarity">
    <text evidence="3">Belongs to the mannose-6-phosphate isomerase type 1 family.</text>
</comment>
<evidence type="ECO:0000256" key="8">
    <source>
        <dbReference type="PIRSR" id="PIRSR001480-1"/>
    </source>
</evidence>
<dbReference type="SUPFAM" id="SSF51182">
    <property type="entry name" value="RmlC-like cupins"/>
    <property type="match status" value="1"/>
</dbReference>
<evidence type="ECO:0000256" key="6">
    <source>
        <dbReference type="ARBA" id="ARBA00022833"/>
    </source>
</evidence>
<dbReference type="GO" id="GO:0004476">
    <property type="term" value="F:mannose-6-phosphate isomerase activity"/>
    <property type="evidence" value="ECO:0007669"/>
    <property type="project" value="UniProtKB-EC"/>
</dbReference>
<proteinExistence type="inferred from homology"/>
<reference evidence="12" key="1">
    <citation type="journal article" date="2009" name="Int. J. Parasitol.">
        <title>Typing of four genetic loci discriminates among closely related species of New World Leishmania.</title>
        <authorList>
            <person name="Tsukayama P."/>
            <person name="Lucas C."/>
            <person name="Bacon D.J."/>
        </authorList>
    </citation>
    <scope>NUCLEOTIDE SEQUENCE</scope>
    <source>
        <strain evidence="12">MHOM/PE/88/BAA2079</strain>
    </source>
</reference>
<feature type="domain" description="Phosphomannose isomerase type I catalytic" evidence="10">
    <location>
        <begin position="4"/>
        <end position="150"/>
    </location>
</feature>
<keyword evidence="5 9" id="KW-0479">Metal-binding</keyword>
<feature type="binding site" evidence="9">
    <location>
        <position position="133"/>
    </location>
    <ligand>
        <name>Zn(2+)</name>
        <dbReference type="ChEBI" id="CHEBI:29105"/>
    </ligand>
</feature>
<dbReference type="InterPro" id="IPR001250">
    <property type="entry name" value="Man6P_Isoase-1"/>
</dbReference>
<evidence type="ECO:0000256" key="9">
    <source>
        <dbReference type="PIRSR" id="PIRSR001480-2"/>
    </source>
</evidence>
<feature type="domain" description="Phosphomannose isomerase type I helical insertion" evidence="11">
    <location>
        <begin position="187"/>
        <end position="254"/>
    </location>
</feature>
<feature type="active site" evidence="8">
    <location>
        <position position="292"/>
    </location>
</feature>
<dbReference type="GO" id="GO:0005829">
    <property type="term" value="C:cytosol"/>
    <property type="evidence" value="ECO:0007669"/>
    <property type="project" value="TreeGrafter"/>
</dbReference>
<comment type="catalytic activity">
    <reaction evidence="1">
        <text>D-mannose 6-phosphate = D-fructose 6-phosphate</text>
        <dbReference type="Rhea" id="RHEA:12356"/>
        <dbReference type="ChEBI" id="CHEBI:58735"/>
        <dbReference type="ChEBI" id="CHEBI:61527"/>
        <dbReference type="EC" id="5.3.1.8"/>
    </reaction>
</comment>
<evidence type="ECO:0000256" key="3">
    <source>
        <dbReference type="ARBA" id="ARBA00010772"/>
    </source>
</evidence>
<dbReference type="InterPro" id="IPR011051">
    <property type="entry name" value="RmlC_Cupin_sf"/>
</dbReference>
<feature type="binding site" evidence="9">
    <location>
        <position position="106"/>
    </location>
    <ligand>
        <name>Zn(2+)</name>
        <dbReference type="ChEBI" id="CHEBI:29105"/>
    </ligand>
</feature>
<dbReference type="InterPro" id="IPR016305">
    <property type="entry name" value="Mannose-6-P_Isomerase"/>
</dbReference>
<keyword evidence="7 12" id="KW-0413">Isomerase</keyword>
<comment type="pathway">
    <text evidence="2">Nucleotide-sugar biosynthesis; GDP-alpha-D-mannose biosynthesis; alpha-D-mannose 1-phosphate from D-fructose 6-phosphate: step 1/2.</text>
</comment>
<dbReference type="NCBIfam" id="TIGR00218">
    <property type="entry name" value="manA"/>
    <property type="match status" value="1"/>
</dbReference>
<evidence type="ECO:0000259" key="11">
    <source>
        <dbReference type="Pfam" id="PF20512"/>
    </source>
</evidence>
<organism evidence="12">
    <name type="scientific">Leishmania braziliensis</name>
    <dbReference type="NCBI Taxonomy" id="5660"/>
    <lineage>
        <taxon>Eukaryota</taxon>
        <taxon>Discoba</taxon>
        <taxon>Euglenozoa</taxon>
        <taxon>Kinetoplastea</taxon>
        <taxon>Metakinetoplastina</taxon>
        <taxon>Trypanosomatida</taxon>
        <taxon>Trypanosomatidae</taxon>
        <taxon>Leishmaniinae</taxon>
        <taxon>Leishmania</taxon>
        <taxon>Leishmania braziliensis species complex</taxon>
    </lineage>
</organism>
<dbReference type="AlphaFoldDB" id="A7UFJ7"/>
<evidence type="ECO:0000256" key="4">
    <source>
        <dbReference type="ARBA" id="ARBA00011956"/>
    </source>
</evidence>
<evidence type="ECO:0000256" key="5">
    <source>
        <dbReference type="ARBA" id="ARBA00022723"/>
    </source>
</evidence>
<protein>
    <recommendedName>
        <fullName evidence="4">mannose-6-phosphate isomerase</fullName>
        <ecNumber evidence="4">5.3.1.8</ecNumber>
    </recommendedName>
</protein>
<feature type="binding site" evidence="9">
    <location>
        <position position="273"/>
    </location>
    <ligand>
        <name>Zn(2+)</name>
        <dbReference type="ChEBI" id="CHEBI:29105"/>
    </ligand>
</feature>
<dbReference type="GO" id="GO:0009298">
    <property type="term" value="P:GDP-mannose biosynthetic process"/>
    <property type="evidence" value="ECO:0007669"/>
    <property type="project" value="UniProtKB-UniPathway"/>
</dbReference>
<keyword evidence="6 9" id="KW-0862">Zinc</keyword>
<dbReference type="GO" id="GO:0005975">
    <property type="term" value="P:carbohydrate metabolic process"/>
    <property type="evidence" value="ECO:0007669"/>
    <property type="project" value="InterPro"/>
</dbReference>
<gene>
    <name evidence="12" type="primary">MPI</name>
</gene>